<keyword evidence="5 6" id="KW-0472">Membrane</keyword>
<feature type="transmembrane region" description="Helical" evidence="6">
    <location>
        <begin position="166"/>
        <end position="191"/>
    </location>
</feature>
<sequence>MENITIFFALTAGVLSFFSPCVFPLIPAYVAHLTDGSVKDGKVNTQKSVLFSRSISFIFGFSIVFVLLGASASVVGQIFLDNKKLIQMIGGFLIIIFGLQMLGVFKIKFLMTEKRFDYNRKSKASSLKSFILGLAFGSGWTPCVGLALSSILLLASSTETIYSGMFLLWIYALGLGIPFLMLSFLVTYSLNVIKRINKVLPKLSLVNGVILIIMGLLLFTGQMEKISAYLSTFTIFEGVGL</sequence>
<dbReference type="PANTHER" id="PTHR31272:SF4">
    <property type="entry name" value="CYTOCHROME C-TYPE BIOGENESIS PROTEIN HI_1454-RELATED"/>
    <property type="match status" value="1"/>
</dbReference>
<dbReference type="EMBL" id="JAGTPX010000006">
    <property type="protein sequence ID" value="MBR8669531.1"/>
    <property type="molecule type" value="Genomic_DNA"/>
</dbReference>
<feature type="domain" description="Cytochrome C biogenesis protein transmembrane" evidence="7">
    <location>
        <begin position="5"/>
        <end position="218"/>
    </location>
</feature>
<feature type="transmembrane region" description="Helical" evidence="6">
    <location>
        <begin position="203"/>
        <end position="221"/>
    </location>
</feature>
<gene>
    <name evidence="8" type="ORF">KD144_08255</name>
</gene>
<keyword evidence="4 6" id="KW-1133">Transmembrane helix</keyword>
<evidence type="ECO:0000313" key="8">
    <source>
        <dbReference type="EMBL" id="MBR8669531.1"/>
    </source>
</evidence>
<organism evidence="8">
    <name type="scientific">Niallia circulans</name>
    <name type="common">Bacillus circulans</name>
    <dbReference type="NCBI Taxonomy" id="1397"/>
    <lineage>
        <taxon>Bacteria</taxon>
        <taxon>Bacillati</taxon>
        <taxon>Bacillota</taxon>
        <taxon>Bacilli</taxon>
        <taxon>Bacillales</taxon>
        <taxon>Bacillaceae</taxon>
        <taxon>Niallia</taxon>
    </lineage>
</organism>
<keyword evidence="3 6" id="KW-0812">Transmembrane</keyword>
<feature type="transmembrane region" description="Helical" evidence="6">
    <location>
        <begin position="6"/>
        <end position="34"/>
    </location>
</feature>
<reference evidence="8" key="1">
    <citation type="submission" date="2021-04" db="EMBL/GenBank/DDBJ databases">
        <title>Genomic analysis of electroactive and textile dye degrading Bacillus circulans strain: DC10 isolated from constructed wetland-microbial fuel cells treating textile dye wastewaters.</title>
        <authorList>
            <person name="Patel D.U."/>
            <person name="Desai C.R."/>
        </authorList>
    </citation>
    <scope>NUCLEOTIDE SEQUENCE</scope>
    <source>
        <strain evidence="8">DC10</strain>
    </source>
</reference>
<feature type="transmembrane region" description="Helical" evidence="6">
    <location>
        <begin position="55"/>
        <end position="79"/>
    </location>
</feature>
<evidence type="ECO:0000256" key="4">
    <source>
        <dbReference type="ARBA" id="ARBA00022989"/>
    </source>
</evidence>
<dbReference type="RefSeq" id="WP_019380828.1">
    <property type="nucleotide sequence ID" value="NZ_JAGTPX020000007.1"/>
</dbReference>
<evidence type="ECO:0000256" key="3">
    <source>
        <dbReference type="ARBA" id="ARBA00022692"/>
    </source>
</evidence>
<dbReference type="PANTHER" id="PTHR31272">
    <property type="entry name" value="CYTOCHROME C-TYPE BIOGENESIS PROTEIN HI_1454-RELATED"/>
    <property type="match status" value="1"/>
</dbReference>
<dbReference type="AlphaFoldDB" id="A0A941GB65"/>
<evidence type="ECO:0000256" key="2">
    <source>
        <dbReference type="ARBA" id="ARBA00006143"/>
    </source>
</evidence>
<comment type="caution">
    <text evidence="8">The sequence shown here is derived from an EMBL/GenBank/DDBJ whole genome shotgun (WGS) entry which is preliminary data.</text>
</comment>
<evidence type="ECO:0000256" key="5">
    <source>
        <dbReference type="ARBA" id="ARBA00023136"/>
    </source>
</evidence>
<feature type="transmembrane region" description="Helical" evidence="6">
    <location>
        <begin position="130"/>
        <end position="154"/>
    </location>
</feature>
<dbReference type="GO" id="GO:0016020">
    <property type="term" value="C:membrane"/>
    <property type="evidence" value="ECO:0007669"/>
    <property type="project" value="UniProtKB-SubCell"/>
</dbReference>
<protein>
    <submittedName>
        <fullName evidence="8">Sulfite exporter TauE/SafE family protein</fullName>
    </submittedName>
</protein>
<accession>A0A941GB65</accession>
<evidence type="ECO:0000259" key="7">
    <source>
        <dbReference type="Pfam" id="PF02683"/>
    </source>
</evidence>
<comment type="subcellular location">
    <subcellularLocation>
        <location evidence="1">Membrane</location>
        <topology evidence="1">Multi-pass membrane protein</topology>
    </subcellularLocation>
</comment>
<dbReference type="GO" id="GO:0017004">
    <property type="term" value="P:cytochrome complex assembly"/>
    <property type="evidence" value="ECO:0007669"/>
    <property type="project" value="InterPro"/>
</dbReference>
<dbReference type="Pfam" id="PF02683">
    <property type="entry name" value="DsbD_TM"/>
    <property type="match status" value="1"/>
</dbReference>
<proteinExistence type="inferred from homology"/>
<dbReference type="InterPro" id="IPR003834">
    <property type="entry name" value="Cyt_c_assmbl_TM_dom"/>
</dbReference>
<feature type="transmembrane region" description="Helical" evidence="6">
    <location>
        <begin position="85"/>
        <end position="109"/>
    </location>
</feature>
<comment type="similarity">
    <text evidence="2">Belongs to the DsbD family.</text>
</comment>
<evidence type="ECO:0000256" key="6">
    <source>
        <dbReference type="SAM" id="Phobius"/>
    </source>
</evidence>
<evidence type="ECO:0000256" key="1">
    <source>
        <dbReference type="ARBA" id="ARBA00004141"/>
    </source>
</evidence>
<dbReference type="InterPro" id="IPR051790">
    <property type="entry name" value="Cytochrome_c-biogenesis_DsbD"/>
</dbReference>
<name>A0A941GB65_NIACI</name>